<keyword evidence="3" id="KW-1185">Reference proteome</keyword>
<organism evidence="2 3">
    <name type="scientific">Podila minutissima</name>
    <dbReference type="NCBI Taxonomy" id="64525"/>
    <lineage>
        <taxon>Eukaryota</taxon>
        <taxon>Fungi</taxon>
        <taxon>Fungi incertae sedis</taxon>
        <taxon>Mucoromycota</taxon>
        <taxon>Mortierellomycotina</taxon>
        <taxon>Mortierellomycetes</taxon>
        <taxon>Mortierellales</taxon>
        <taxon>Mortierellaceae</taxon>
        <taxon>Podila</taxon>
    </lineage>
</organism>
<protein>
    <submittedName>
        <fullName evidence="2">Uncharacterized protein</fullName>
    </submittedName>
</protein>
<evidence type="ECO:0000256" key="1">
    <source>
        <dbReference type="SAM" id="MobiDB-lite"/>
    </source>
</evidence>
<sequence length="380" mass="42116">MFKNLFKKTEPKAEKPMPFRCTIEVHTNQRTGGATDLPLLVGSPDAPAIMGATITLDVEEDCSGNQVEIEFKAWTKTIVDIKVDAAECLRTEEPFKINRWNLAVAKPKIDKIAKGCYTKYVEVGIDPSWPSSSTYRQGFVRYAIMVRCKANGRMSEIVAHTEEQEIWVLNSVNLLTDQPPVVVSEFAKQGSLPVEASIPSDVVVMGQVIPVTVKLSPYLAVSKYAGQKAVLLGATFKIEQKHLVRCRGFHVGEGVAAYDNCLNFALAEGWPQSKDGWERTVDIRIPSDPVISAYTVTKFLFITHTLTVKLRFRSGAEKDPKTIHKTEECKLTFDIKVVPPSLRTDTVAMKELPPGYVPDANQAPGYTPDKGLAPAYVREE</sequence>
<feature type="region of interest" description="Disordered" evidence="1">
    <location>
        <begin position="357"/>
        <end position="380"/>
    </location>
</feature>
<dbReference type="EMBL" id="JAAAUY010000633">
    <property type="protein sequence ID" value="KAF9327741.1"/>
    <property type="molecule type" value="Genomic_DNA"/>
</dbReference>
<evidence type="ECO:0000313" key="3">
    <source>
        <dbReference type="Proteomes" id="UP000696485"/>
    </source>
</evidence>
<evidence type="ECO:0000313" key="2">
    <source>
        <dbReference type="EMBL" id="KAF9327741.1"/>
    </source>
</evidence>
<proteinExistence type="predicted"/>
<dbReference type="Proteomes" id="UP000696485">
    <property type="component" value="Unassembled WGS sequence"/>
</dbReference>
<accession>A0A9P5VJN9</accession>
<name>A0A9P5VJN9_9FUNG</name>
<comment type="caution">
    <text evidence="2">The sequence shown here is derived from an EMBL/GenBank/DDBJ whole genome shotgun (WGS) entry which is preliminary data.</text>
</comment>
<gene>
    <name evidence="2" type="ORF">BG006_008999</name>
</gene>
<dbReference type="AlphaFoldDB" id="A0A9P5VJN9"/>
<reference evidence="2" key="1">
    <citation type="journal article" date="2020" name="Fungal Divers.">
        <title>Resolving the Mortierellaceae phylogeny through synthesis of multi-gene phylogenetics and phylogenomics.</title>
        <authorList>
            <person name="Vandepol N."/>
            <person name="Liber J."/>
            <person name="Desiro A."/>
            <person name="Na H."/>
            <person name="Kennedy M."/>
            <person name="Barry K."/>
            <person name="Grigoriev I.V."/>
            <person name="Miller A.N."/>
            <person name="O'Donnell K."/>
            <person name="Stajich J.E."/>
            <person name="Bonito G."/>
        </authorList>
    </citation>
    <scope>NUCLEOTIDE SEQUENCE</scope>
    <source>
        <strain evidence="2">NVP1</strain>
    </source>
</reference>